<dbReference type="GeneID" id="113201861"/>
<feature type="transmembrane region" description="Helical" evidence="2">
    <location>
        <begin position="714"/>
        <end position="736"/>
    </location>
</feature>
<feature type="compositionally biased region" description="Polar residues" evidence="1">
    <location>
        <begin position="268"/>
        <end position="277"/>
    </location>
</feature>
<reference evidence="4" key="1">
    <citation type="submission" date="2025-08" db="UniProtKB">
        <authorList>
            <consortium name="RefSeq"/>
        </authorList>
    </citation>
    <scope>IDENTIFICATION</scope>
    <source>
        <tissue evidence="4">Whole organism</tissue>
    </source>
</reference>
<evidence type="ECO:0000313" key="4">
    <source>
        <dbReference type="RefSeq" id="XP_052129779.1"/>
    </source>
</evidence>
<feature type="compositionally biased region" description="Acidic residues" evidence="1">
    <location>
        <begin position="1"/>
        <end position="11"/>
    </location>
</feature>
<evidence type="ECO:0000313" key="3">
    <source>
        <dbReference type="Proteomes" id="UP000504606"/>
    </source>
</evidence>
<dbReference type="Proteomes" id="UP000504606">
    <property type="component" value="Unplaced"/>
</dbReference>
<proteinExistence type="predicted"/>
<dbReference type="AlphaFoldDB" id="A0A9C6XSM5"/>
<evidence type="ECO:0000256" key="1">
    <source>
        <dbReference type="SAM" id="MobiDB-lite"/>
    </source>
</evidence>
<keyword evidence="2" id="KW-1133">Transmembrane helix</keyword>
<feature type="compositionally biased region" description="Basic and acidic residues" evidence="1">
    <location>
        <begin position="836"/>
        <end position="846"/>
    </location>
</feature>
<dbReference type="RefSeq" id="XP_052129779.1">
    <property type="nucleotide sequence ID" value="XM_052273819.1"/>
</dbReference>
<feature type="compositionally biased region" description="Basic and acidic residues" evidence="1">
    <location>
        <begin position="774"/>
        <end position="787"/>
    </location>
</feature>
<feature type="region of interest" description="Disordered" evidence="1">
    <location>
        <begin position="1"/>
        <end position="30"/>
    </location>
</feature>
<keyword evidence="2" id="KW-0812">Transmembrane</keyword>
<protein>
    <submittedName>
        <fullName evidence="4">Calphotin</fullName>
    </submittedName>
</protein>
<feature type="region of interest" description="Disordered" evidence="1">
    <location>
        <begin position="611"/>
        <end position="646"/>
    </location>
</feature>
<feature type="compositionally biased region" description="Basic and acidic residues" evidence="1">
    <location>
        <begin position="59"/>
        <end position="74"/>
    </location>
</feature>
<organism evidence="3 4">
    <name type="scientific">Frankliniella occidentalis</name>
    <name type="common">Western flower thrips</name>
    <name type="synonym">Euthrips occidentalis</name>
    <dbReference type="NCBI Taxonomy" id="133901"/>
    <lineage>
        <taxon>Eukaryota</taxon>
        <taxon>Metazoa</taxon>
        <taxon>Ecdysozoa</taxon>
        <taxon>Arthropoda</taxon>
        <taxon>Hexapoda</taxon>
        <taxon>Insecta</taxon>
        <taxon>Pterygota</taxon>
        <taxon>Neoptera</taxon>
        <taxon>Paraneoptera</taxon>
        <taxon>Thysanoptera</taxon>
        <taxon>Terebrantia</taxon>
        <taxon>Thripoidea</taxon>
        <taxon>Thripidae</taxon>
        <taxon>Frankliniella</taxon>
    </lineage>
</organism>
<feature type="region of interest" description="Disordered" evidence="1">
    <location>
        <begin position="767"/>
        <end position="846"/>
    </location>
</feature>
<feature type="compositionally biased region" description="Low complexity" evidence="1">
    <location>
        <begin position="611"/>
        <end position="640"/>
    </location>
</feature>
<keyword evidence="3" id="KW-1185">Reference proteome</keyword>
<evidence type="ECO:0000256" key="2">
    <source>
        <dbReference type="SAM" id="Phobius"/>
    </source>
</evidence>
<accession>A0A9C6XSM5</accession>
<dbReference type="KEGG" id="foc:113201861"/>
<gene>
    <name evidence="4" type="primary">LOC113201861</name>
</gene>
<feature type="region of interest" description="Disordered" evidence="1">
    <location>
        <begin position="254"/>
        <end position="277"/>
    </location>
</feature>
<feature type="region of interest" description="Disordered" evidence="1">
    <location>
        <begin position="52"/>
        <end position="99"/>
    </location>
</feature>
<feature type="region of interest" description="Disordered" evidence="1">
    <location>
        <begin position="672"/>
        <end position="702"/>
    </location>
</feature>
<feature type="compositionally biased region" description="Polar residues" evidence="1">
    <location>
        <begin position="76"/>
        <end position="94"/>
    </location>
</feature>
<dbReference type="OrthoDB" id="10668320at2759"/>
<name>A0A9C6XSM5_FRAOC</name>
<sequence>MPLDSPEEDQPDIVVVMPTSRTDAAAEAAGAVGTEPPLAVLGASAAPQAVTLSGAANPADDKAAREEDIKDPEAARQSTSGAPRTDEAVTTSSRQPEDADVAETHVGMTVAVPDGPSAIAEVGVTESQQVGEVAVVTAAPPQVVEQEATVAIVPQFAEEVAVSAGSLVSENVSVSAPPLAEEAVVVTTTPQVGEEVVVTTISPAEDIGVTAEPQVGEESALTTMSQTSEDVVVTSIPDAVKEVGVTTITQASEDIPSATGVASGEASPATNTPQQTSEDLSTNIILHAGEDASVTSDQKSDDSSDVVTALPGDRVQVTVAPLVQESTATAATQPGEEMAAATTIRSGLELTANTVPNSVAEDNVTLRLGEASSASPIVAEAAAVTTAMPDMEETAFTTTYGEVTQAEVTGVDAADKAVPEVAVVPGTEPPQVEMSGAALDAVTGMVVESVTSTLPAVVTALPETVIVTEVVEGIDEVPVTNAVPAATDVINVSTEASVTQEVPVVSEFSAQSTNQSFKTPDDVQTTDVPQEATTEIPEALTTTEAIIEVAVDKVAGQHVADLVSTAGAPEVLVTSSVAPMIEKQDSAVDEAVVPETKPQPVEVENKVVPVDVTTPSPSGLISSESSTASSTSVTETTSGVTRGGVAKPINEAAGQPEAHVSEDVEARPVVAKAGSKVPEAEPSPPSEGRSLTSGDGVVSNPDCPKDVMEADARFFVIVVLLAALSILGVSVVILVMKFRVKPAARRSITMSMCWCLRRARRATITPPFAHHHQHASEVERGKGKQEDYNLASDEDCRADEEVTARAAQQARETSRDMPTWTFCEKSAAAAGPQSPAKEDEVVSSKM</sequence>
<keyword evidence="2" id="KW-0472">Membrane</keyword>